<accession>A0A8B0SJJ2</accession>
<keyword evidence="3" id="KW-1185">Reference proteome</keyword>
<dbReference type="EMBL" id="CP072748">
    <property type="protein sequence ID" value="QTX10630.1"/>
    <property type="molecule type" value="Genomic_DNA"/>
</dbReference>
<dbReference type="AlphaFoldDB" id="A0A8B0SJJ2"/>
<keyword evidence="1" id="KW-0614">Plasmid</keyword>
<proteinExistence type="predicted"/>
<reference evidence="1 3" key="1">
    <citation type="submission" date="2021-03" db="EMBL/GenBank/DDBJ databases">
        <title>Draft genome and methylome analysis of Thiotrix fructosivoruns ATCC 49748.</title>
        <authorList>
            <person name="Fomenkov A."/>
            <person name="Grabovich M.Y."/>
            <person name="Roberts R.J."/>
        </authorList>
    </citation>
    <scope>NUCLEOTIDE SEQUENCE [LARGE SCALE GENOMIC DNA]</scope>
    <source>
        <strain evidence="1 3">ATCC 49748</strain>
        <plasmid evidence="1">pTfr446</plasmid>
    </source>
</reference>
<geneLocation type="plasmid" evidence="1">
    <name>pTfr446</name>
</geneLocation>
<reference evidence="2" key="2">
    <citation type="submission" date="2021-04" db="EMBL/GenBank/DDBJ databases">
        <title>Complete Genome and methylome analysis of Thiothrix fructosivorans ATCC 49748.</title>
        <authorList>
            <person name="Fomenkov A."/>
            <person name="Sun L."/>
            <person name="Vincze T."/>
            <person name="Grabovich M.Y."/>
            <person name="Roberts R.J."/>
        </authorList>
    </citation>
    <scope>NUCLEOTIDE SEQUENCE</scope>
    <source>
        <strain evidence="2">ATCC 49748</strain>
    </source>
</reference>
<gene>
    <name evidence="2" type="ORF">J1836_019030</name>
    <name evidence="1" type="ORF">J1836_02035</name>
</gene>
<protein>
    <submittedName>
        <fullName evidence="2">Uncharacterized protein</fullName>
    </submittedName>
</protein>
<dbReference type="EMBL" id="JAFMPM010000005">
    <property type="protein sequence ID" value="MBO0611710.1"/>
    <property type="molecule type" value="Genomic_DNA"/>
</dbReference>
<dbReference type="RefSeq" id="WP_207249602.1">
    <property type="nucleotide sequence ID" value="NZ_JAFMPM010000005.1"/>
</dbReference>
<evidence type="ECO:0000313" key="2">
    <source>
        <dbReference type="EMBL" id="QTX10630.1"/>
    </source>
</evidence>
<evidence type="ECO:0000313" key="3">
    <source>
        <dbReference type="Proteomes" id="UP000664466"/>
    </source>
</evidence>
<evidence type="ECO:0000313" key="1">
    <source>
        <dbReference type="EMBL" id="MBO0611710.1"/>
    </source>
</evidence>
<organism evidence="2">
    <name type="scientific">Thiothrix fructosivorans</name>
    <dbReference type="NCBI Taxonomy" id="111770"/>
    <lineage>
        <taxon>Bacteria</taxon>
        <taxon>Pseudomonadati</taxon>
        <taxon>Pseudomonadota</taxon>
        <taxon>Gammaproteobacteria</taxon>
        <taxon>Thiotrichales</taxon>
        <taxon>Thiotrichaceae</taxon>
        <taxon>Thiothrix</taxon>
    </lineage>
</organism>
<sequence>MQRQFLYDEGSEKWGIRAVQDVQPILDANKAAFDHDNRGWKGDGMHHVARIPLVVIEKFKVEQGIDLLTDQAAMRQFLNDPDNRYFRTKPGQI</sequence>
<dbReference type="Proteomes" id="UP000664466">
    <property type="component" value="Unassembled WGS sequence"/>
</dbReference>
<name>A0A8B0SJJ2_9GAMM</name>